<comment type="caution">
    <text evidence="2">The sequence shown here is derived from an EMBL/GenBank/DDBJ whole genome shotgun (WGS) entry which is preliminary data.</text>
</comment>
<keyword evidence="3" id="KW-1185">Reference proteome</keyword>
<feature type="region of interest" description="Disordered" evidence="1">
    <location>
        <begin position="1"/>
        <end position="39"/>
    </location>
</feature>
<feature type="compositionally biased region" description="Basic and acidic residues" evidence="1">
    <location>
        <begin position="20"/>
        <end position="39"/>
    </location>
</feature>
<organism evidence="2 3">
    <name type="scientific">Halalkalicoccus paucihalophilus</name>
    <dbReference type="NCBI Taxonomy" id="1008153"/>
    <lineage>
        <taxon>Archaea</taxon>
        <taxon>Methanobacteriati</taxon>
        <taxon>Methanobacteriota</taxon>
        <taxon>Stenosarchaea group</taxon>
        <taxon>Halobacteria</taxon>
        <taxon>Halobacteriales</taxon>
        <taxon>Halococcaceae</taxon>
        <taxon>Halalkalicoccus</taxon>
    </lineage>
</organism>
<name>A0A151AB17_9EURY</name>
<evidence type="ECO:0000313" key="3">
    <source>
        <dbReference type="Proteomes" id="UP000075321"/>
    </source>
</evidence>
<accession>A0A151AB17</accession>
<reference evidence="2 3" key="1">
    <citation type="submission" date="2016-02" db="EMBL/GenBank/DDBJ databases">
        <title>Genome sequence of Halalkalicoccus paucihalophilus DSM 24557.</title>
        <authorList>
            <person name="Poehlein A."/>
            <person name="Daniel R."/>
        </authorList>
    </citation>
    <scope>NUCLEOTIDE SEQUENCE [LARGE SCALE GENOMIC DNA]</scope>
    <source>
        <strain evidence="2 3">DSM 24557</strain>
    </source>
</reference>
<evidence type="ECO:0000256" key="1">
    <source>
        <dbReference type="SAM" id="MobiDB-lite"/>
    </source>
</evidence>
<feature type="compositionally biased region" description="Polar residues" evidence="1">
    <location>
        <begin position="1"/>
        <end position="13"/>
    </location>
</feature>
<gene>
    <name evidence="2" type="ORF">HAPAU_35400</name>
</gene>
<proteinExistence type="predicted"/>
<dbReference type="Proteomes" id="UP000075321">
    <property type="component" value="Unassembled WGS sequence"/>
</dbReference>
<evidence type="ECO:0000313" key="2">
    <source>
        <dbReference type="EMBL" id="KYH24557.1"/>
    </source>
</evidence>
<dbReference type="PATRIC" id="fig|1008153.3.peg.3733"/>
<protein>
    <submittedName>
        <fullName evidence="2">Uncharacterized protein</fullName>
    </submittedName>
</protein>
<dbReference type="AlphaFoldDB" id="A0A151AB17"/>
<sequence length="39" mass="4440">MEATRNQTQNEVSNHLAGNDGKRHELKEGDQFELTIEKA</sequence>
<dbReference type="EMBL" id="LTAZ01000013">
    <property type="protein sequence ID" value="KYH24557.1"/>
    <property type="molecule type" value="Genomic_DNA"/>
</dbReference>